<dbReference type="SUPFAM" id="SSF48371">
    <property type="entry name" value="ARM repeat"/>
    <property type="match status" value="1"/>
</dbReference>
<dbReference type="PROSITE" id="PS51698">
    <property type="entry name" value="U_BOX"/>
    <property type="match status" value="1"/>
</dbReference>
<dbReference type="InterPro" id="IPR003613">
    <property type="entry name" value="Ubox_domain"/>
</dbReference>
<sequence length="463" mass="51341">MCPLSSRLMYDPVVISSGQTYERMWIQKWFDEGNDICPKTKRKLTDLSFTSNTGIKDLITKWCTAHNLSVPDPQYQESLVRNSWETPTNSIVSMTSSMNDLYLPSDYSNVSFGLGPDSDLSYTKMRNDVKKSREIDPAIFSEFSTLPWDSQCDAVGDLKRVFELDDGSLSVIPFGKFVNLILRFLKDARDRIDVEAQMTGFVLLCEFVEKHGNNIPCIKEDDYALLASFLDTQFSKQALNILGALSSNKSCRQKIAQSGALTAILNILDGKIQDLLEPALKILTNLSSSNEAIATPSDFIPKLVPLLEDDALARYAIAIFKNVSGNEDARISIAESKNCIDLIAKLLEKDDLEDQECAVSVLLSLCLNCGPYCKLVMEEGVIPGLVTVSINGNQKAKAMAMELLRILKDEFNNTTAEEIPAAEVGVVLLAEKQCKDEKAPTKRPGLFGKLFSKPRAFGGKKKR</sequence>
<reference evidence="10 11" key="1">
    <citation type="journal article" date="2013" name="Proc. Natl. Acad. Sci. U.S.A.">
        <title>Fine-scale variation in meiotic recombination in Mimulus inferred from population shotgun sequencing.</title>
        <authorList>
            <person name="Hellsten U."/>
            <person name="Wright K.M."/>
            <person name="Jenkins J."/>
            <person name="Shu S."/>
            <person name="Yuan Y."/>
            <person name="Wessler S.R."/>
            <person name="Schmutz J."/>
            <person name="Willis J.H."/>
            <person name="Rokhsar D.S."/>
        </authorList>
    </citation>
    <scope>NUCLEOTIDE SEQUENCE [LARGE SCALE GENOMIC DNA]</scope>
    <source>
        <strain evidence="11">cv. DUN x IM62</strain>
    </source>
</reference>
<dbReference type="GO" id="GO:0005634">
    <property type="term" value="C:nucleus"/>
    <property type="evidence" value="ECO:0000318"/>
    <property type="project" value="GO_Central"/>
</dbReference>
<dbReference type="PROSITE" id="PS50176">
    <property type="entry name" value="ARM_REPEAT"/>
    <property type="match status" value="1"/>
</dbReference>
<evidence type="ECO:0000256" key="5">
    <source>
        <dbReference type="ARBA" id="ARBA00022737"/>
    </source>
</evidence>
<dbReference type="SMART" id="SM00504">
    <property type="entry name" value="Ubox"/>
    <property type="match status" value="1"/>
</dbReference>
<gene>
    <name evidence="10" type="ORF">MIMGU_mgv1a005968mg</name>
</gene>
<feature type="domain" description="U-box" evidence="9">
    <location>
        <begin position="1"/>
        <end position="69"/>
    </location>
</feature>
<feature type="region of interest" description="Disordered" evidence="8">
    <location>
        <begin position="439"/>
        <end position="463"/>
    </location>
</feature>
<keyword evidence="5" id="KW-0677">Repeat</keyword>
<dbReference type="AlphaFoldDB" id="A0A022QKV2"/>
<comment type="catalytic activity">
    <reaction evidence="1">
        <text>S-ubiquitinyl-[E2 ubiquitin-conjugating enzyme]-L-cysteine + [acceptor protein]-L-lysine = [E2 ubiquitin-conjugating enzyme]-L-cysteine + N(6)-ubiquitinyl-[acceptor protein]-L-lysine.</text>
        <dbReference type="EC" id="2.3.2.27"/>
    </reaction>
</comment>
<dbReference type="Gene3D" id="3.30.40.10">
    <property type="entry name" value="Zinc/RING finger domain, C3HC4 (zinc finger)"/>
    <property type="match status" value="1"/>
</dbReference>
<evidence type="ECO:0000256" key="3">
    <source>
        <dbReference type="ARBA" id="ARBA00012483"/>
    </source>
</evidence>
<feature type="repeat" description="ARM" evidence="7">
    <location>
        <begin position="259"/>
        <end position="291"/>
    </location>
</feature>
<dbReference type="InterPro" id="IPR016024">
    <property type="entry name" value="ARM-type_fold"/>
</dbReference>
<dbReference type="eggNOG" id="KOG0167">
    <property type="taxonomic scope" value="Eukaryota"/>
</dbReference>
<dbReference type="UniPathway" id="UPA00143"/>
<comment type="pathway">
    <text evidence="2">Protein modification; protein ubiquitination.</text>
</comment>
<evidence type="ECO:0000256" key="4">
    <source>
        <dbReference type="ARBA" id="ARBA00022679"/>
    </source>
</evidence>
<dbReference type="Pfam" id="PF25598">
    <property type="entry name" value="ARM_PUB"/>
    <property type="match status" value="1"/>
</dbReference>
<name>A0A022QKV2_ERYGU</name>
<evidence type="ECO:0000259" key="9">
    <source>
        <dbReference type="PROSITE" id="PS51698"/>
    </source>
</evidence>
<dbReference type="EC" id="2.3.2.27" evidence="3"/>
<proteinExistence type="predicted"/>
<evidence type="ECO:0000256" key="7">
    <source>
        <dbReference type="PROSITE-ProRule" id="PRU00259"/>
    </source>
</evidence>
<dbReference type="GO" id="GO:0005737">
    <property type="term" value="C:cytoplasm"/>
    <property type="evidence" value="ECO:0000318"/>
    <property type="project" value="GO_Central"/>
</dbReference>
<dbReference type="Pfam" id="PF04564">
    <property type="entry name" value="U-box"/>
    <property type="match status" value="1"/>
</dbReference>
<evidence type="ECO:0000256" key="1">
    <source>
        <dbReference type="ARBA" id="ARBA00000900"/>
    </source>
</evidence>
<organism evidence="10 11">
    <name type="scientific">Erythranthe guttata</name>
    <name type="common">Yellow monkey flower</name>
    <name type="synonym">Mimulus guttatus</name>
    <dbReference type="NCBI Taxonomy" id="4155"/>
    <lineage>
        <taxon>Eukaryota</taxon>
        <taxon>Viridiplantae</taxon>
        <taxon>Streptophyta</taxon>
        <taxon>Embryophyta</taxon>
        <taxon>Tracheophyta</taxon>
        <taxon>Spermatophyta</taxon>
        <taxon>Magnoliopsida</taxon>
        <taxon>eudicotyledons</taxon>
        <taxon>Gunneridae</taxon>
        <taxon>Pentapetalae</taxon>
        <taxon>asterids</taxon>
        <taxon>lamiids</taxon>
        <taxon>Lamiales</taxon>
        <taxon>Phrymaceae</taxon>
        <taxon>Erythranthe</taxon>
    </lineage>
</organism>
<dbReference type="CDD" id="cd16664">
    <property type="entry name" value="RING-Ubox_PUB"/>
    <property type="match status" value="1"/>
</dbReference>
<keyword evidence="6" id="KW-0833">Ubl conjugation pathway</keyword>
<evidence type="ECO:0000256" key="6">
    <source>
        <dbReference type="ARBA" id="ARBA00022786"/>
    </source>
</evidence>
<keyword evidence="4" id="KW-0808">Transferase</keyword>
<dbReference type="GO" id="GO:0016567">
    <property type="term" value="P:protein ubiquitination"/>
    <property type="evidence" value="ECO:0007669"/>
    <property type="project" value="UniProtKB-UniPathway"/>
</dbReference>
<dbReference type="SUPFAM" id="SSF57850">
    <property type="entry name" value="RING/U-box"/>
    <property type="match status" value="1"/>
</dbReference>
<dbReference type="Proteomes" id="UP000030748">
    <property type="component" value="Unassembled WGS sequence"/>
</dbReference>
<dbReference type="InterPro" id="IPR045210">
    <property type="entry name" value="RING-Ubox_PUB"/>
</dbReference>
<dbReference type="InterPro" id="IPR058678">
    <property type="entry name" value="ARM_PUB"/>
</dbReference>
<dbReference type="SMART" id="SM00185">
    <property type="entry name" value="ARM"/>
    <property type="match status" value="3"/>
</dbReference>
<keyword evidence="11" id="KW-1185">Reference proteome</keyword>
<dbReference type="PANTHER" id="PTHR23315">
    <property type="entry name" value="U BOX DOMAIN-CONTAINING"/>
    <property type="match status" value="1"/>
</dbReference>
<evidence type="ECO:0000256" key="2">
    <source>
        <dbReference type="ARBA" id="ARBA00004906"/>
    </source>
</evidence>
<accession>A0A022QKV2</accession>
<evidence type="ECO:0000256" key="8">
    <source>
        <dbReference type="SAM" id="MobiDB-lite"/>
    </source>
</evidence>
<dbReference type="EMBL" id="KI631366">
    <property type="protein sequence ID" value="EYU28566.1"/>
    <property type="molecule type" value="Genomic_DNA"/>
</dbReference>
<protein>
    <recommendedName>
        <fullName evidence="3">RING-type E3 ubiquitin transferase</fullName>
        <ecNumber evidence="3">2.3.2.27</ecNumber>
    </recommendedName>
</protein>
<dbReference type="GO" id="GO:0061630">
    <property type="term" value="F:ubiquitin protein ligase activity"/>
    <property type="evidence" value="ECO:0007669"/>
    <property type="project" value="UniProtKB-EC"/>
</dbReference>
<evidence type="ECO:0000313" key="11">
    <source>
        <dbReference type="Proteomes" id="UP000030748"/>
    </source>
</evidence>
<dbReference type="PANTHER" id="PTHR23315:SF240">
    <property type="entry name" value="U-BOX DOMAIN-CONTAINING PROTEIN 5"/>
    <property type="match status" value="1"/>
</dbReference>
<dbReference type="InterPro" id="IPR000225">
    <property type="entry name" value="Armadillo"/>
</dbReference>
<dbReference type="InterPro" id="IPR011989">
    <property type="entry name" value="ARM-like"/>
</dbReference>
<dbReference type="Gene3D" id="1.25.10.10">
    <property type="entry name" value="Leucine-rich Repeat Variant"/>
    <property type="match status" value="1"/>
</dbReference>
<dbReference type="InterPro" id="IPR013083">
    <property type="entry name" value="Znf_RING/FYVE/PHD"/>
</dbReference>
<evidence type="ECO:0000313" key="10">
    <source>
        <dbReference type="EMBL" id="EYU28566.1"/>
    </source>
</evidence>